<accession>A0A6B0UQE0</accession>
<feature type="compositionally biased region" description="Polar residues" evidence="1">
    <location>
        <begin position="58"/>
        <end position="67"/>
    </location>
</feature>
<evidence type="ECO:0000256" key="1">
    <source>
        <dbReference type="SAM" id="MobiDB-lite"/>
    </source>
</evidence>
<dbReference type="EMBL" id="GIFC01009850">
    <property type="protein sequence ID" value="MXU91933.1"/>
    <property type="molecule type" value="Transcribed_RNA"/>
</dbReference>
<dbReference type="AlphaFoldDB" id="A0A6B0UQE0"/>
<sequence length="127" mass="13963">MHLLTMSSRLILRKPFSRLLPVALVLARFIQRRSMSRACCPRSLGHSLRMELTSWSGTSSCAARGTQSAPSSRAMSDSRRSARWISSGLASPVSSTKPYFFSKVTSSDTAREASNSGRAMLRLHRGT</sequence>
<evidence type="ECO:0000313" key="2">
    <source>
        <dbReference type="EMBL" id="MXU91933.1"/>
    </source>
</evidence>
<proteinExistence type="predicted"/>
<organism evidence="2">
    <name type="scientific">Ixodes ricinus</name>
    <name type="common">Common tick</name>
    <name type="synonym">Acarus ricinus</name>
    <dbReference type="NCBI Taxonomy" id="34613"/>
    <lineage>
        <taxon>Eukaryota</taxon>
        <taxon>Metazoa</taxon>
        <taxon>Ecdysozoa</taxon>
        <taxon>Arthropoda</taxon>
        <taxon>Chelicerata</taxon>
        <taxon>Arachnida</taxon>
        <taxon>Acari</taxon>
        <taxon>Parasitiformes</taxon>
        <taxon>Ixodida</taxon>
        <taxon>Ixodoidea</taxon>
        <taxon>Ixodidae</taxon>
        <taxon>Ixodinae</taxon>
        <taxon>Ixodes</taxon>
    </lineage>
</organism>
<feature type="region of interest" description="Disordered" evidence="1">
    <location>
        <begin position="58"/>
        <end position="79"/>
    </location>
</feature>
<protein>
    <submittedName>
        <fullName evidence="2">Uncharacterized protein</fullName>
    </submittedName>
</protein>
<name>A0A6B0UQE0_IXORI</name>
<reference evidence="2" key="1">
    <citation type="submission" date="2019-12" db="EMBL/GenBank/DDBJ databases">
        <title>An insight into the sialome of adult female Ixodes ricinus ticks feeding for 6 days.</title>
        <authorList>
            <person name="Perner J."/>
            <person name="Ribeiro J.M.C."/>
        </authorList>
    </citation>
    <scope>NUCLEOTIDE SEQUENCE</scope>
    <source>
        <strain evidence="2">Semi-engorged</strain>
        <tissue evidence="2">Salivary glands</tissue>
    </source>
</reference>